<evidence type="ECO:0000313" key="5">
    <source>
        <dbReference type="EMBL" id="GEU75110.1"/>
    </source>
</evidence>
<feature type="compositionally biased region" description="Basic residues" evidence="3">
    <location>
        <begin position="22"/>
        <end position="37"/>
    </location>
</feature>
<gene>
    <name evidence="5" type="ORF">Tci_047088</name>
</gene>
<dbReference type="GO" id="GO:0003676">
    <property type="term" value="F:nucleic acid binding"/>
    <property type="evidence" value="ECO:0007669"/>
    <property type="project" value="InterPro"/>
</dbReference>
<keyword evidence="2" id="KW-0175">Coiled coil</keyword>
<dbReference type="PANTHER" id="PTHR42648">
    <property type="entry name" value="TRANSPOSASE, PUTATIVE-RELATED"/>
    <property type="match status" value="1"/>
</dbReference>
<feature type="region of interest" description="Disordered" evidence="3">
    <location>
        <begin position="21"/>
        <end position="78"/>
    </location>
</feature>
<feature type="coiled-coil region" evidence="2">
    <location>
        <begin position="569"/>
        <end position="610"/>
    </location>
</feature>
<dbReference type="Gene3D" id="3.30.420.10">
    <property type="entry name" value="Ribonuclease H-like superfamily/Ribonuclease H"/>
    <property type="match status" value="1"/>
</dbReference>
<dbReference type="InterPro" id="IPR039537">
    <property type="entry name" value="Retrotran_Ty1/copia-like"/>
</dbReference>
<dbReference type="InterPro" id="IPR001584">
    <property type="entry name" value="Integrase_cat-core"/>
</dbReference>
<feature type="region of interest" description="Disordered" evidence="3">
    <location>
        <begin position="1256"/>
        <end position="1278"/>
    </location>
</feature>
<dbReference type="GO" id="GO:0008233">
    <property type="term" value="F:peptidase activity"/>
    <property type="evidence" value="ECO:0007669"/>
    <property type="project" value="UniProtKB-KW"/>
</dbReference>
<proteinExistence type="predicted"/>
<dbReference type="InterPro" id="IPR036397">
    <property type="entry name" value="RNaseH_sf"/>
</dbReference>
<evidence type="ECO:0000256" key="3">
    <source>
        <dbReference type="SAM" id="MobiDB-lite"/>
    </source>
</evidence>
<dbReference type="PANTHER" id="PTHR42648:SF32">
    <property type="entry name" value="RIBONUCLEASE H-LIKE DOMAIN, GAG-PRE-INTEGRASE DOMAIN PROTEIN-RELATED"/>
    <property type="match status" value="1"/>
</dbReference>
<dbReference type="EMBL" id="BKCJ010007018">
    <property type="protein sequence ID" value="GEU75110.1"/>
    <property type="molecule type" value="Genomic_DNA"/>
</dbReference>
<feature type="domain" description="Integrase catalytic" evidence="4">
    <location>
        <begin position="1039"/>
        <end position="1136"/>
    </location>
</feature>
<evidence type="ECO:0000256" key="2">
    <source>
        <dbReference type="SAM" id="Coils"/>
    </source>
</evidence>
<dbReference type="GO" id="GO:0015074">
    <property type="term" value="P:DNA integration"/>
    <property type="evidence" value="ECO:0007669"/>
    <property type="project" value="InterPro"/>
</dbReference>
<sequence length="1369" mass="154066">MRDSPTYKTYLAFATGAATPKNARKFKKPSSPSKKKTFAAVEEPAEKPATRKQSAGVQIRDTLGVSVSKKKAPAKTEKSKGIKFLSDAALHKEAQLKKDIKRSKRETHIHQAGGLIEGVDLVSEVPDEPKCKAIKTSEGTSLKLRVPDNIKAVDINKTDDEEYDKFVHTPKDYVPTDDKDVDDEEFDHISKQMYGDVNVELQDSERKGDQVKDDAHAQQLRLSLLYKRLKFHYKVLLPHPNMPLNFSTLIIFPQILHSSYHPLRVSILVSLDLSKDTKPYTMLRSSRSIQLESISVIKNGNKVLTRTVGTHEETYEPTSVEEKLDRRNEMKARGTLLMALPNKYQLKFHSYQDAKLLIESIEKISSSTNEADTIASGVSTAHTQGTTVNFTSVDNLSDAVICSFLASQLNSPQLAKEDLEQIDPNDLEEIDLHWKMVMLTIRARRFMKRTENALIAQDGIGGYDWSYQAGEEIPINYAFMVLTSSKSSSSSESKVDSCSKSCMKAYGNLKEQYDSLTSNYKKSQYNLLSYKAGLQSVEERLVHYKKNEVVLTDKINVLNLDVKLRAKVLADYTKNLEQAEKERGELKLTLEKLQNSFKALNNLLDSQVSDKSKAGLGYKEITPDSFVNSSKILAKQENIPDKEYHAVPPPLIGNCMPLKHDLRLIDEHFESVSVDVISNITHSDVKTVKTIDVNHKGMFSTEEPNPVMNNNFSPPIIEDWHSDDESEEEISPTIEVKTVKPTIGRLNMLSLFEHLQYVCDKKDIIPMRNNLNRVNKKNFANKLTHPHPKRGFVPRAVLTRSGKINTTGASVTTTARPVNNARSKSPVTHPRIKSKAFQRGHSKDTRSNNKLSANKNSIFNNKVNTVRVDDSTARDTIVVNGNMRRGVNVVKASACWGNPQQKEYKEKGVIDSGCSRNMTRNKCYLNDFEAYDGGFVSFRDEKGRISSKGKIKTGKLDFDDVYSCKELKYNLFSMSQMCDKKNNVLSTNTECHVLSSNFKLLDESQVLLRVPRKDNIYSVDLKSVVPTGGIENQLDFKVKVIRCDNGTKFKNSAMNQFYEDKGIKRDSSIARTPQQNRVAERRNMTLIEAARTMLVDSKLPTTFWAEAVNTACFVLNRALVTKPHNKIPYELIRGRPPLIDFVKPFGCLFTILNTRDNLGKFERKADEGYFVGYSVVRLLFDIDSLTISMNYVPVVAGNQTNGIARSKENLVAGQNDKQKELEQEYILIPICITDPLISQGNKDSAVDVGKKALEVDESESSDNVGKNDQVPRTPINVAGPSARTNAFEEHFFKRFSPFKNAFSLLHVLIVTPIDDTGIFGNAYDDEVLEGHVDINNVVSSYKIPKATKFLKYHPQEQMIGSLETLVHTR</sequence>
<evidence type="ECO:0000259" key="4">
    <source>
        <dbReference type="PROSITE" id="PS50994"/>
    </source>
</evidence>
<organism evidence="5">
    <name type="scientific">Tanacetum cinerariifolium</name>
    <name type="common">Dalmatian daisy</name>
    <name type="synonym">Chrysanthemum cinerariifolium</name>
    <dbReference type="NCBI Taxonomy" id="118510"/>
    <lineage>
        <taxon>Eukaryota</taxon>
        <taxon>Viridiplantae</taxon>
        <taxon>Streptophyta</taxon>
        <taxon>Embryophyta</taxon>
        <taxon>Tracheophyta</taxon>
        <taxon>Spermatophyta</taxon>
        <taxon>Magnoliopsida</taxon>
        <taxon>eudicotyledons</taxon>
        <taxon>Gunneridae</taxon>
        <taxon>Pentapetalae</taxon>
        <taxon>asterids</taxon>
        <taxon>campanulids</taxon>
        <taxon>Asterales</taxon>
        <taxon>Asteraceae</taxon>
        <taxon>Asteroideae</taxon>
        <taxon>Anthemideae</taxon>
        <taxon>Anthemidinae</taxon>
        <taxon>Tanacetum</taxon>
    </lineage>
</organism>
<keyword evidence="1" id="KW-0645">Protease</keyword>
<comment type="caution">
    <text evidence="5">The sequence shown here is derived from an EMBL/GenBank/DDBJ whole genome shotgun (WGS) entry which is preliminary data.</text>
</comment>
<dbReference type="PROSITE" id="PS50994">
    <property type="entry name" value="INTEGRASE"/>
    <property type="match status" value="1"/>
</dbReference>
<dbReference type="InterPro" id="IPR012337">
    <property type="entry name" value="RNaseH-like_sf"/>
</dbReference>
<accession>A0A6L2MN13</accession>
<evidence type="ECO:0000256" key="1">
    <source>
        <dbReference type="ARBA" id="ARBA00022670"/>
    </source>
</evidence>
<keyword evidence="1" id="KW-0378">Hydrolase</keyword>
<protein>
    <submittedName>
        <fullName evidence="5">Ribonuclease H-like domain-containing protein</fullName>
    </submittedName>
</protein>
<dbReference type="SUPFAM" id="SSF53098">
    <property type="entry name" value="Ribonuclease H-like"/>
    <property type="match status" value="1"/>
</dbReference>
<feature type="region of interest" description="Disordered" evidence="3">
    <location>
        <begin position="819"/>
        <end position="854"/>
    </location>
</feature>
<dbReference type="GO" id="GO:0006508">
    <property type="term" value="P:proteolysis"/>
    <property type="evidence" value="ECO:0007669"/>
    <property type="project" value="UniProtKB-KW"/>
</dbReference>
<dbReference type="Pfam" id="PF22936">
    <property type="entry name" value="Pol_BBD"/>
    <property type="match status" value="1"/>
</dbReference>
<reference evidence="5" key="1">
    <citation type="journal article" date="2019" name="Sci. Rep.">
        <title>Draft genome of Tanacetum cinerariifolium, the natural source of mosquito coil.</title>
        <authorList>
            <person name="Yamashiro T."/>
            <person name="Shiraishi A."/>
            <person name="Satake H."/>
            <person name="Nakayama K."/>
        </authorList>
    </citation>
    <scope>NUCLEOTIDE SEQUENCE</scope>
</reference>
<dbReference type="InterPro" id="IPR054722">
    <property type="entry name" value="PolX-like_BBD"/>
</dbReference>
<feature type="compositionally biased region" description="Basic residues" evidence="3">
    <location>
        <begin position="830"/>
        <end position="840"/>
    </location>
</feature>
<name>A0A6L2MN13_TANCI</name>